<gene>
    <name evidence="2" type="primary">RF55_26489</name>
    <name evidence="2" type="ORF">TNCV_5106811</name>
</gene>
<evidence type="ECO:0000313" key="3">
    <source>
        <dbReference type="Proteomes" id="UP000887159"/>
    </source>
</evidence>
<dbReference type="AlphaFoldDB" id="A0A8X6USP0"/>
<dbReference type="Proteomes" id="UP000887159">
    <property type="component" value="Unassembled WGS sequence"/>
</dbReference>
<dbReference type="InterPro" id="IPR036397">
    <property type="entry name" value="RNaseH_sf"/>
</dbReference>
<comment type="caution">
    <text evidence="2">The sequence shown here is derived from an EMBL/GenBank/DDBJ whole genome shotgun (WGS) entry which is preliminary data.</text>
</comment>
<evidence type="ECO:0000313" key="2">
    <source>
        <dbReference type="EMBL" id="GFX91051.1"/>
    </source>
</evidence>
<organism evidence="2 3">
    <name type="scientific">Trichonephila clavipes</name>
    <name type="common">Golden silk orbweaver</name>
    <name type="synonym">Nephila clavipes</name>
    <dbReference type="NCBI Taxonomy" id="2585209"/>
    <lineage>
        <taxon>Eukaryota</taxon>
        <taxon>Metazoa</taxon>
        <taxon>Ecdysozoa</taxon>
        <taxon>Arthropoda</taxon>
        <taxon>Chelicerata</taxon>
        <taxon>Arachnida</taxon>
        <taxon>Araneae</taxon>
        <taxon>Araneomorphae</taxon>
        <taxon>Entelegynae</taxon>
        <taxon>Araneoidea</taxon>
        <taxon>Nephilidae</taxon>
        <taxon>Trichonephila</taxon>
    </lineage>
</organism>
<reference evidence="2" key="1">
    <citation type="submission" date="2020-08" db="EMBL/GenBank/DDBJ databases">
        <title>Multicomponent nature underlies the extraordinary mechanical properties of spider dragline silk.</title>
        <authorList>
            <person name="Kono N."/>
            <person name="Nakamura H."/>
            <person name="Mori M."/>
            <person name="Yoshida Y."/>
            <person name="Ohtoshi R."/>
            <person name="Malay A.D."/>
            <person name="Moran D.A.P."/>
            <person name="Tomita M."/>
            <person name="Numata K."/>
            <person name="Arakawa K."/>
        </authorList>
    </citation>
    <scope>NUCLEOTIDE SEQUENCE</scope>
</reference>
<protein>
    <submittedName>
        <fullName evidence="2">Transposable element tcb2 transposase</fullName>
    </submittedName>
</protein>
<dbReference type="GO" id="GO:0003676">
    <property type="term" value="F:nucleic acid binding"/>
    <property type="evidence" value="ECO:0007669"/>
    <property type="project" value="InterPro"/>
</dbReference>
<name>A0A8X6USP0_TRICX</name>
<proteinExistence type="predicted"/>
<sequence length="118" mass="13920">MGPLIRLDTTLTGDRYTSILSDHLHPFMSIVHSDGLGEFQQDNAIPHTSRNATYWLQEHSSEFRHFRWPPKSPGMNIIEYIRGVLQRAVRKRSPPSLTPTDLWQYFSNFQYWRPNFQS</sequence>
<accession>A0A8X6USP0</accession>
<dbReference type="InterPro" id="IPR038717">
    <property type="entry name" value="Tc1-like_DDE_dom"/>
</dbReference>
<dbReference type="Gene3D" id="3.30.420.10">
    <property type="entry name" value="Ribonuclease H-like superfamily/Ribonuclease H"/>
    <property type="match status" value="1"/>
</dbReference>
<dbReference type="Pfam" id="PF13358">
    <property type="entry name" value="DDE_3"/>
    <property type="match status" value="1"/>
</dbReference>
<dbReference type="EMBL" id="BMAU01021116">
    <property type="protein sequence ID" value="GFX91051.1"/>
    <property type="molecule type" value="Genomic_DNA"/>
</dbReference>
<feature type="domain" description="Tc1-like transposase DDE" evidence="1">
    <location>
        <begin position="42"/>
        <end position="95"/>
    </location>
</feature>
<evidence type="ECO:0000259" key="1">
    <source>
        <dbReference type="Pfam" id="PF13358"/>
    </source>
</evidence>
<keyword evidence="3" id="KW-1185">Reference proteome</keyword>